<dbReference type="InterPro" id="IPR050736">
    <property type="entry name" value="Sensor_HK_Regulatory"/>
</dbReference>
<evidence type="ECO:0000259" key="8">
    <source>
        <dbReference type="PROSITE" id="PS50109"/>
    </source>
</evidence>
<evidence type="ECO:0000313" key="11">
    <source>
        <dbReference type="Proteomes" id="UP000292262"/>
    </source>
</evidence>
<dbReference type="InterPro" id="IPR003594">
    <property type="entry name" value="HATPase_dom"/>
</dbReference>
<dbReference type="InterPro" id="IPR000014">
    <property type="entry name" value="PAS"/>
</dbReference>
<gene>
    <name evidence="10" type="ORF">EV197_0906</name>
</gene>
<dbReference type="Gene3D" id="3.30.565.10">
    <property type="entry name" value="Histidine kinase-like ATPase, C-terminal domain"/>
    <property type="match status" value="1"/>
</dbReference>
<keyword evidence="6" id="KW-0902">Two-component regulatory system</keyword>
<dbReference type="InterPro" id="IPR036097">
    <property type="entry name" value="HisK_dim/P_sf"/>
</dbReference>
<reference evidence="10 11" key="1">
    <citation type="submission" date="2019-02" db="EMBL/GenBank/DDBJ databases">
        <title>Genomic Encyclopedia of Type Strains, Phase IV (KMG-IV): sequencing the most valuable type-strain genomes for metagenomic binning, comparative biology and taxonomic classification.</title>
        <authorList>
            <person name="Goeker M."/>
        </authorList>
    </citation>
    <scope>NUCLEOTIDE SEQUENCE [LARGE SCALE GENOMIC DNA]</scope>
    <source>
        <strain evidence="10 11">DSM 17196</strain>
    </source>
</reference>
<dbReference type="Pfam" id="PF00512">
    <property type="entry name" value="HisKA"/>
    <property type="match status" value="1"/>
</dbReference>
<dbReference type="PROSITE" id="PS50112">
    <property type="entry name" value="PAS"/>
    <property type="match status" value="1"/>
</dbReference>
<dbReference type="Pfam" id="PF02518">
    <property type="entry name" value="HATPase_c"/>
    <property type="match status" value="1"/>
</dbReference>
<evidence type="ECO:0000256" key="5">
    <source>
        <dbReference type="ARBA" id="ARBA00022777"/>
    </source>
</evidence>
<dbReference type="CDD" id="cd00130">
    <property type="entry name" value="PAS"/>
    <property type="match status" value="1"/>
</dbReference>
<evidence type="ECO:0000259" key="9">
    <source>
        <dbReference type="PROSITE" id="PS50112"/>
    </source>
</evidence>
<dbReference type="Gene3D" id="3.30.450.20">
    <property type="entry name" value="PAS domain"/>
    <property type="match status" value="1"/>
</dbReference>
<dbReference type="SMART" id="SM00091">
    <property type="entry name" value="PAS"/>
    <property type="match status" value="1"/>
</dbReference>
<dbReference type="PRINTS" id="PR00344">
    <property type="entry name" value="BCTRLSENSOR"/>
</dbReference>
<dbReference type="NCBIfam" id="TIGR00229">
    <property type="entry name" value="sensory_box"/>
    <property type="match status" value="1"/>
</dbReference>
<dbReference type="SMART" id="SM00388">
    <property type="entry name" value="HisKA"/>
    <property type="match status" value="1"/>
</dbReference>
<evidence type="ECO:0000256" key="6">
    <source>
        <dbReference type="ARBA" id="ARBA00023012"/>
    </source>
</evidence>
<dbReference type="SUPFAM" id="SSF55874">
    <property type="entry name" value="ATPase domain of HSP90 chaperone/DNA topoisomerase II/histidine kinase"/>
    <property type="match status" value="1"/>
</dbReference>
<dbReference type="EC" id="2.7.13.3" evidence="2"/>
<comment type="caution">
    <text evidence="10">The sequence shown here is derived from an EMBL/GenBank/DDBJ whole genome shotgun (WGS) entry which is preliminary data.</text>
</comment>
<organism evidence="10 11">
    <name type="scientific">Aquimarina brevivitae</name>
    <dbReference type="NCBI Taxonomy" id="323412"/>
    <lineage>
        <taxon>Bacteria</taxon>
        <taxon>Pseudomonadati</taxon>
        <taxon>Bacteroidota</taxon>
        <taxon>Flavobacteriia</taxon>
        <taxon>Flavobacteriales</taxon>
        <taxon>Flavobacteriaceae</taxon>
        <taxon>Aquimarina</taxon>
    </lineage>
</organism>
<keyword evidence="5 10" id="KW-0418">Kinase</keyword>
<dbReference type="SMART" id="SM00387">
    <property type="entry name" value="HATPase_c"/>
    <property type="match status" value="1"/>
</dbReference>
<dbReference type="InterPro" id="IPR005467">
    <property type="entry name" value="His_kinase_dom"/>
</dbReference>
<dbReference type="PANTHER" id="PTHR43711">
    <property type="entry name" value="TWO-COMPONENT HISTIDINE KINASE"/>
    <property type="match status" value="1"/>
</dbReference>
<dbReference type="CDD" id="cd00075">
    <property type="entry name" value="HATPase"/>
    <property type="match status" value="1"/>
</dbReference>
<keyword evidence="7" id="KW-0175">Coiled coil</keyword>
<comment type="catalytic activity">
    <reaction evidence="1">
        <text>ATP + protein L-histidine = ADP + protein N-phospho-L-histidine.</text>
        <dbReference type="EC" id="2.7.13.3"/>
    </reaction>
</comment>
<accession>A0A4Q7PGM6</accession>
<dbReference type="InterPro" id="IPR004358">
    <property type="entry name" value="Sig_transdc_His_kin-like_C"/>
</dbReference>
<dbReference type="InterPro" id="IPR036890">
    <property type="entry name" value="HATPase_C_sf"/>
</dbReference>
<dbReference type="SUPFAM" id="SSF47384">
    <property type="entry name" value="Homodimeric domain of signal transducing histidine kinase"/>
    <property type="match status" value="1"/>
</dbReference>
<dbReference type="SUPFAM" id="SSF55785">
    <property type="entry name" value="PYP-like sensor domain (PAS domain)"/>
    <property type="match status" value="1"/>
</dbReference>
<proteinExistence type="predicted"/>
<evidence type="ECO:0000256" key="7">
    <source>
        <dbReference type="SAM" id="Coils"/>
    </source>
</evidence>
<keyword evidence="4" id="KW-0808">Transferase</keyword>
<evidence type="ECO:0000256" key="3">
    <source>
        <dbReference type="ARBA" id="ARBA00022553"/>
    </source>
</evidence>
<feature type="coiled-coil region" evidence="7">
    <location>
        <begin position="123"/>
        <end position="182"/>
    </location>
</feature>
<evidence type="ECO:0000256" key="2">
    <source>
        <dbReference type="ARBA" id="ARBA00012438"/>
    </source>
</evidence>
<dbReference type="FunFam" id="3.30.565.10:FF:000006">
    <property type="entry name" value="Sensor histidine kinase WalK"/>
    <property type="match status" value="1"/>
</dbReference>
<feature type="domain" description="PAS" evidence="9">
    <location>
        <begin position="5"/>
        <end position="75"/>
    </location>
</feature>
<dbReference type="InterPro" id="IPR003661">
    <property type="entry name" value="HisK_dim/P_dom"/>
</dbReference>
<dbReference type="EMBL" id="SGXE01000001">
    <property type="protein sequence ID" value="RZS99683.1"/>
    <property type="molecule type" value="Genomic_DNA"/>
</dbReference>
<dbReference type="Proteomes" id="UP000292262">
    <property type="component" value="Unassembled WGS sequence"/>
</dbReference>
<dbReference type="InterPro" id="IPR035965">
    <property type="entry name" value="PAS-like_dom_sf"/>
</dbReference>
<keyword evidence="11" id="KW-1185">Reference proteome</keyword>
<dbReference type="PANTHER" id="PTHR43711:SF26">
    <property type="entry name" value="SENSOR HISTIDINE KINASE RCSC"/>
    <property type="match status" value="1"/>
</dbReference>
<name>A0A4Q7PGM6_9FLAO</name>
<dbReference type="Pfam" id="PF13426">
    <property type="entry name" value="PAS_9"/>
    <property type="match status" value="1"/>
</dbReference>
<dbReference type="GO" id="GO:0000155">
    <property type="term" value="F:phosphorelay sensor kinase activity"/>
    <property type="evidence" value="ECO:0007669"/>
    <property type="project" value="InterPro"/>
</dbReference>
<dbReference type="OrthoDB" id="9808408at2"/>
<keyword evidence="3" id="KW-0597">Phosphoprotein</keyword>
<dbReference type="Gene3D" id="1.10.287.130">
    <property type="match status" value="1"/>
</dbReference>
<dbReference type="PROSITE" id="PS50109">
    <property type="entry name" value="HIS_KIN"/>
    <property type="match status" value="1"/>
</dbReference>
<dbReference type="CDD" id="cd00082">
    <property type="entry name" value="HisKA"/>
    <property type="match status" value="1"/>
</dbReference>
<dbReference type="RefSeq" id="WP_130285505.1">
    <property type="nucleotide sequence ID" value="NZ_SGXE01000001.1"/>
</dbReference>
<evidence type="ECO:0000256" key="1">
    <source>
        <dbReference type="ARBA" id="ARBA00000085"/>
    </source>
</evidence>
<evidence type="ECO:0000256" key="4">
    <source>
        <dbReference type="ARBA" id="ARBA00022679"/>
    </source>
</evidence>
<sequence>MLKAQDNTFNILSEAISEGVVVVDKNQVIVVANASVLEMFGYSENELIGKNLDVLIPKKYKPSHSKNVDNFVREGQKRQMAHGRNLYGKKKDGAVFPVEAGLNPFVIEGEKYVMALVSDITLRKKQEEKIQNLNQELEEKVQQRTKALHKTITDLEDEVVLRKEAEARAQESLQKERELNELKTKFLSLVSHEFKTPLSGILTSATLVGKYTAEKQQEKREKHLNTIKSKVKYLNTILNDFLSIERLETGKVTYKYSTFPLSKVVNEVVYDANMLLKDGQRINYPDDIDECIIEFDEKILELILSNLINNAIKYSAEHTSIDLNVRTEQDKLYFSVKDQGIGIPKEEQKYIFNRYFRAENALLNQGTGIGLNIVKTHLENLGGAISFSSKQGEGSTFTIQVPIHQNPK</sequence>
<dbReference type="AlphaFoldDB" id="A0A4Q7PGM6"/>
<feature type="domain" description="Histidine kinase" evidence="8">
    <location>
        <begin position="189"/>
        <end position="405"/>
    </location>
</feature>
<evidence type="ECO:0000313" key="10">
    <source>
        <dbReference type="EMBL" id="RZS99683.1"/>
    </source>
</evidence>
<protein>
    <recommendedName>
        <fullName evidence="2">histidine kinase</fullName>
        <ecNumber evidence="2">2.7.13.3</ecNumber>
    </recommendedName>
</protein>